<evidence type="ECO:0000256" key="9">
    <source>
        <dbReference type="ARBA" id="ARBA00023004"/>
    </source>
</evidence>
<dbReference type="PROSITE" id="PS51007">
    <property type="entry name" value="CYTC"/>
    <property type="match status" value="1"/>
</dbReference>
<keyword evidence="14" id="KW-1185">Reference proteome</keyword>
<name>A0A1H8DYJ6_9RHOB</name>
<dbReference type="STRING" id="34002.SAMN04489859_1001100"/>
<dbReference type="EMBL" id="FODE01000001">
    <property type="protein sequence ID" value="SEN12389.1"/>
    <property type="molecule type" value="Genomic_DNA"/>
</dbReference>
<dbReference type="GO" id="GO:0046872">
    <property type="term" value="F:metal ion binding"/>
    <property type="evidence" value="ECO:0007669"/>
    <property type="project" value="UniProtKB-KW"/>
</dbReference>
<gene>
    <name evidence="13" type="ORF">SAMN04489859_1001100</name>
</gene>
<dbReference type="Gene3D" id="1.10.760.10">
    <property type="entry name" value="Cytochrome c-like domain"/>
    <property type="match status" value="1"/>
</dbReference>
<evidence type="ECO:0000256" key="10">
    <source>
        <dbReference type="ARBA" id="ARBA00023136"/>
    </source>
</evidence>
<feature type="domain" description="Cytochrome c" evidence="12">
    <location>
        <begin position="76"/>
        <end position="174"/>
    </location>
</feature>
<dbReference type="FunFam" id="1.10.760.10:FF:000026">
    <property type="entry name" value="Cytochrome C, membrane-bound"/>
    <property type="match status" value="1"/>
</dbReference>
<dbReference type="GO" id="GO:0005886">
    <property type="term" value="C:plasma membrane"/>
    <property type="evidence" value="ECO:0007669"/>
    <property type="project" value="UniProtKB-SubCell"/>
</dbReference>
<keyword evidence="8" id="KW-1133">Transmembrane helix</keyword>
<sequence>MFNTMTITKAAGALIGALLLLLLANWAASGLYHVGPAGHGGDEEHAQAYSIPVEETSAEPEDDAPALDVEALMAVADAAAGEREWGKCRACHKLDGTDGTGPHLNGVVGRAVGSVDGFGYSDGMTSHGGEWEPEVLIRFLTNPRAEVPGTKMAFAGIRDPQAIAHLIAYLEQNS</sequence>
<evidence type="ECO:0000259" key="12">
    <source>
        <dbReference type="PROSITE" id="PS51007"/>
    </source>
</evidence>
<keyword evidence="3" id="KW-1003">Cell membrane</keyword>
<dbReference type="OrthoDB" id="9805828at2"/>
<keyword evidence="4 11" id="KW-0349">Heme</keyword>
<dbReference type="SUPFAM" id="SSF46626">
    <property type="entry name" value="Cytochrome c"/>
    <property type="match status" value="1"/>
</dbReference>
<keyword evidence="9 11" id="KW-0408">Iron</keyword>
<dbReference type="PANTHER" id="PTHR11961">
    <property type="entry name" value="CYTOCHROME C"/>
    <property type="match status" value="1"/>
</dbReference>
<keyword evidence="6 11" id="KW-0479">Metal-binding</keyword>
<evidence type="ECO:0000313" key="13">
    <source>
        <dbReference type="EMBL" id="SEN12389.1"/>
    </source>
</evidence>
<dbReference type="InterPro" id="IPR009056">
    <property type="entry name" value="Cyt_c-like_dom"/>
</dbReference>
<evidence type="ECO:0000256" key="4">
    <source>
        <dbReference type="ARBA" id="ARBA00022617"/>
    </source>
</evidence>
<keyword evidence="5" id="KW-0812">Transmembrane</keyword>
<evidence type="ECO:0000256" key="7">
    <source>
        <dbReference type="ARBA" id="ARBA00022982"/>
    </source>
</evidence>
<evidence type="ECO:0000256" key="3">
    <source>
        <dbReference type="ARBA" id="ARBA00022475"/>
    </source>
</evidence>
<organism evidence="13 14">
    <name type="scientific">Paracoccus alcaliphilus</name>
    <dbReference type="NCBI Taxonomy" id="34002"/>
    <lineage>
        <taxon>Bacteria</taxon>
        <taxon>Pseudomonadati</taxon>
        <taxon>Pseudomonadota</taxon>
        <taxon>Alphaproteobacteria</taxon>
        <taxon>Rhodobacterales</taxon>
        <taxon>Paracoccaceae</taxon>
        <taxon>Paracoccus</taxon>
    </lineage>
</organism>
<comment type="subcellular location">
    <subcellularLocation>
        <location evidence="1">Cell membrane</location>
        <topology evidence="1">Single-pass membrane protein</topology>
    </subcellularLocation>
</comment>
<dbReference type="GO" id="GO:0009055">
    <property type="term" value="F:electron transfer activity"/>
    <property type="evidence" value="ECO:0007669"/>
    <property type="project" value="InterPro"/>
</dbReference>
<dbReference type="InterPro" id="IPR002327">
    <property type="entry name" value="Cyt_c_1A/1B"/>
</dbReference>
<reference evidence="13 14" key="1">
    <citation type="submission" date="2016-10" db="EMBL/GenBank/DDBJ databases">
        <authorList>
            <person name="de Groot N.N."/>
        </authorList>
    </citation>
    <scope>NUCLEOTIDE SEQUENCE [LARGE SCALE GENOMIC DNA]</scope>
    <source>
        <strain evidence="13 14">DSM 8512</strain>
    </source>
</reference>
<accession>A0A1H8DYJ6</accession>
<evidence type="ECO:0000256" key="5">
    <source>
        <dbReference type="ARBA" id="ARBA00022692"/>
    </source>
</evidence>
<keyword evidence="7" id="KW-0249">Electron transport</keyword>
<keyword evidence="2" id="KW-0813">Transport</keyword>
<evidence type="ECO:0000256" key="11">
    <source>
        <dbReference type="PROSITE-ProRule" id="PRU00433"/>
    </source>
</evidence>
<evidence type="ECO:0000256" key="2">
    <source>
        <dbReference type="ARBA" id="ARBA00022448"/>
    </source>
</evidence>
<evidence type="ECO:0000313" key="14">
    <source>
        <dbReference type="Proteomes" id="UP000199054"/>
    </source>
</evidence>
<keyword evidence="10" id="KW-0472">Membrane</keyword>
<dbReference type="AlphaFoldDB" id="A0A1H8DYJ6"/>
<evidence type="ECO:0000256" key="6">
    <source>
        <dbReference type="ARBA" id="ARBA00022723"/>
    </source>
</evidence>
<evidence type="ECO:0000256" key="1">
    <source>
        <dbReference type="ARBA" id="ARBA00004162"/>
    </source>
</evidence>
<proteinExistence type="predicted"/>
<protein>
    <submittedName>
        <fullName evidence="13">Cytochrome c</fullName>
    </submittedName>
</protein>
<evidence type="ECO:0000256" key="8">
    <source>
        <dbReference type="ARBA" id="ARBA00022989"/>
    </source>
</evidence>
<dbReference type="Proteomes" id="UP000199054">
    <property type="component" value="Unassembled WGS sequence"/>
</dbReference>
<dbReference type="InterPro" id="IPR036909">
    <property type="entry name" value="Cyt_c-like_dom_sf"/>
</dbReference>
<dbReference type="GO" id="GO:0020037">
    <property type="term" value="F:heme binding"/>
    <property type="evidence" value="ECO:0007669"/>
    <property type="project" value="InterPro"/>
</dbReference>
<dbReference type="RefSeq" id="WP_090610088.1">
    <property type="nucleotide sequence ID" value="NZ_CP067124.1"/>
</dbReference>
<dbReference type="PRINTS" id="PR00604">
    <property type="entry name" value="CYTCHRMECIAB"/>
</dbReference>